<proteinExistence type="predicted"/>
<dbReference type="Gene3D" id="1.10.510.10">
    <property type="entry name" value="Transferase(Phosphotransferase) domain 1"/>
    <property type="match status" value="1"/>
</dbReference>
<dbReference type="OMA" id="SICHWRR"/>
<dbReference type="AlphaFoldDB" id="A0A915HNF5"/>
<feature type="domain" description="Protein kinase" evidence="1">
    <location>
        <begin position="1"/>
        <end position="150"/>
    </location>
</feature>
<reference evidence="3" key="1">
    <citation type="submission" date="2022-11" db="UniProtKB">
        <authorList>
            <consortium name="WormBaseParasite"/>
        </authorList>
    </citation>
    <scope>IDENTIFICATION</scope>
</reference>
<evidence type="ECO:0000313" key="3">
    <source>
        <dbReference type="WBParaSite" id="nRc.2.0.1.t02882-RA"/>
    </source>
</evidence>
<dbReference type="GO" id="GO:0007169">
    <property type="term" value="P:cell surface receptor protein tyrosine kinase signaling pathway"/>
    <property type="evidence" value="ECO:0007669"/>
    <property type="project" value="TreeGrafter"/>
</dbReference>
<dbReference type="PANTHER" id="PTHR24416:SF611">
    <property type="entry name" value="TYROSINE-PROTEIN KINASE TRANSMEMBRANE RECEPTOR ROR"/>
    <property type="match status" value="1"/>
</dbReference>
<evidence type="ECO:0000259" key="1">
    <source>
        <dbReference type="PROSITE" id="PS50011"/>
    </source>
</evidence>
<keyword evidence="2" id="KW-1185">Reference proteome</keyword>
<organism evidence="2 3">
    <name type="scientific">Romanomermis culicivorax</name>
    <name type="common">Nematode worm</name>
    <dbReference type="NCBI Taxonomy" id="13658"/>
    <lineage>
        <taxon>Eukaryota</taxon>
        <taxon>Metazoa</taxon>
        <taxon>Ecdysozoa</taxon>
        <taxon>Nematoda</taxon>
        <taxon>Enoplea</taxon>
        <taxon>Dorylaimia</taxon>
        <taxon>Mermithida</taxon>
        <taxon>Mermithoidea</taxon>
        <taxon>Mermithidae</taxon>
        <taxon>Romanomermis</taxon>
    </lineage>
</organism>
<dbReference type="Proteomes" id="UP000887565">
    <property type="component" value="Unplaced"/>
</dbReference>
<evidence type="ECO:0000313" key="2">
    <source>
        <dbReference type="Proteomes" id="UP000887565"/>
    </source>
</evidence>
<dbReference type="InterPro" id="IPR000719">
    <property type="entry name" value="Prot_kinase_dom"/>
</dbReference>
<protein>
    <submittedName>
        <fullName evidence="3">Protein kinase domain-containing protein</fullName>
    </submittedName>
</protein>
<dbReference type="GO" id="GO:0005524">
    <property type="term" value="F:ATP binding"/>
    <property type="evidence" value="ECO:0007669"/>
    <property type="project" value="InterPro"/>
</dbReference>
<dbReference type="GO" id="GO:0043235">
    <property type="term" value="C:receptor complex"/>
    <property type="evidence" value="ECO:0007669"/>
    <property type="project" value="TreeGrafter"/>
</dbReference>
<dbReference type="SMART" id="SM00219">
    <property type="entry name" value="TyrKc"/>
    <property type="match status" value="1"/>
</dbReference>
<name>A0A915HNF5_ROMCU</name>
<dbReference type="PROSITE" id="PS50011">
    <property type="entry name" value="PROTEIN_KINASE_DOM"/>
    <property type="match status" value="1"/>
</dbReference>
<dbReference type="GO" id="GO:0005886">
    <property type="term" value="C:plasma membrane"/>
    <property type="evidence" value="ECO:0007669"/>
    <property type="project" value="TreeGrafter"/>
</dbReference>
<dbReference type="GO" id="GO:0004714">
    <property type="term" value="F:transmembrane receptor protein tyrosine kinase activity"/>
    <property type="evidence" value="ECO:0007669"/>
    <property type="project" value="TreeGrafter"/>
</dbReference>
<dbReference type="Pfam" id="PF07714">
    <property type="entry name" value="PK_Tyr_Ser-Thr"/>
    <property type="match status" value="1"/>
</dbReference>
<dbReference type="InterPro" id="IPR001245">
    <property type="entry name" value="Ser-Thr/Tyr_kinase_cat_dom"/>
</dbReference>
<dbReference type="WBParaSite" id="nRc.2.0.1.t02882-RA">
    <property type="protein sequence ID" value="nRc.2.0.1.t02882-RA"/>
    <property type="gene ID" value="nRc.2.0.1.g02882"/>
</dbReference>
<dbReference type="InterPro" id="IPR011009">
    <property type="entry name" value="Kinase-like_dom_sf"/>
</dbReference>
<accession>A0A915HNF5</accession>
<dbReference type="PRINTS" id="PR00109">
    <property type="entry name" value="TYRKINASE"/>
</dbReference>
<sequence>MNIEDLAARNVLVNRNKDHTITAKVSDFGLSRKDDSGRGYTLKTSQKLPLKWLAPECFTKRMWTLASDVWSYGIVMWEVLSDGKEPYADMTFPNAQALSVFVAGGGHPTLLANAGAEWPKILEMCWTKDPFKRPKMDAILAEVIRVHDAGRSQQSQASAVISSSAAA</sequence>
<dbReference type="InterPro" id="IPR050122">
    <property type="entry name" value="RTK"/>
</dbReference>
<dbReference type="InterPro" id="IPR020635">
    <property type="entry name" value="Tyr_kinase_cat_dom"/>
</dbReference>
<dbReference type="SUPFAM" id="SSF56112">
    <property type="entry name" value="Protein kinase-like (PK-like)"/>
    <property type="match status" value="1"/>
</dbReference>
<dbReference type="PANTHER" id="PTHR24416">
    <property type="entry name" value="TYROSINE-PROTEIN KINASE RECEPTOR"/>
    <property type="match status" value="1"/>
</dbReference>